<dbReference type="EMBL" id="QBMN01000186">
    <property type="protein sequence ID" value="PZO35092.1"/>
    <property type="molecule type" value="Genomic_DNA"/>
</dbReference>
<dbReference type="PANTHER" id="PTHR34849">
    <property type="entry name" value="SSL5025 PROTEIN"/>
    <property type="match status" value="1"/>
</dbReference>
<dbReference type="Pfam" id="PF04255">
    <property type="entry name" value="DUF433"/>
    <property type="match status" value="1"/>
</dbReference>
<organism evidence="1 2">
    <name type="scientific">Shackletoniella antarctica</name>
    <dbReference type="NCBI Taxonomy" id="268115"/>
    <lineage>
        <taxon>Bacteria</taxon>
        <taxon>Bacillati</taxon>
        <taxon>Cyanobacteriota</taxon>
        <taxon>Cyanophyceae</taxon>
        <taxon>Oculatellales</taxon>
        <taxon>Oculatellaceae</taxon>
        <taxon>Shackletoniella</taxon>
    </lineage>
</organism>
<proteinExistence type="predicted"/>
<protein>
    <recommendedName>
        <fullName evidence="3">DUF433 domain-containing protein</fullName>
    </recommendedName>
</protein>
<evidence type="ECO:0008006" key="3">
    <source>
        <dbReference type="Google" id="ProtNLM"/>
    </source>
</evidence>
<dbReference type="Proteomes" id="UP000249081">
    <property type="component" value="Unassembled WGS sequence"/>
</dbReference>
<accession>A0A2W4VRH9</accession>
<dbReference type="AlphaFoldDB" id="A0A2W4VRH9"/>
<dbReference type="SUPFAM" id="SSF46689">
    <property type="entry name" value="Homeodomain-like"/>
    <property type="match status" value="1"/>
</dbReference>
<dbReference type="InterPro" id="IPR036388">
    <property type="entry name" value="WH-like_DNA-bd_sf"/>
</dbReference>
<reference evidence="2" key="1">
    <citation type="submission" date="2018-04" db="EMBL/GenBank/DDBJ databases">
        <authorList>
            <person name="Cornet L."/>
        </authorList>
    </citation>
    <scope>NUCLEOTIDE SEQUENCE [LARGE SCALE GENOMIC DNA]</scope>
</reference>
<dbReference type="Gene3D" id="1.10.10.10">
    <property type="entry name" value="Winged helix-like DNA-binding domain superfamily/Winged helix DNA-binding domain"/>
    <property type="match status" value="1"/>
</dbReference>
<evidence type="ECO:0000313" key="2">
    <source>
        <dbReference type="Proteomes" id="UP000249081"/>
    </source>
</evidence>
<sequence>MTLDELRTHILALTPAEKAEAVHLLVQSLGNVWPGIEKTPGVVGGDACIVGTRIPVWDLVQYRRIGASDAKILEAYPQLTATHLAHA</sequence>
<dbReference type="InterPro" id="IPR007367">
    <property type="entry name" value="DUF433"/>
</dbReference>
<reference evidence="1 2" key="2">
    <citation type="submission" date="2018-06" db="EMBL/GenBank/DDBJ databases">
        <title>Metagenomic assembly of (sub)arctic Cyanobacteria and their associated microbiome from non-axenic cultures.</title>
        <authorList>
            <person name="Baurain D."/>
        </authorList>
    </citation>
    <scope>NUCLEOTIDE SEQUENCE [LARGE SCALE GENOMIC DNA]</scope>
    <source>
        <strain evidence="1">ULC041bin1</strain>
    </source>
</reference>
<name>A0A2W4VRH9_9CYAN</name>
<dbReference type="InterPro" id="IPR009057">
    <property type="entry name" value="Homeodomain-like_sf"/>
</dbReference>
<dbReference type="PANTHER" id="PTHR34849:SF4">
    <property type="entry name" value="SLR1209 PROTEIN"/>
    <property type="match status" value="1"/>
</dbReference>
<gene>
    <name evidence="1" type="ORF">DCF17_19465</name>
</gene>
<comment type="caution">
    <text evidence="1">The sequence shown here is derived from an EMBL/GenBank/DDBJ whole genome shotgun (WGS) entry which is preliminary data.</text>
</comment>
<evidence type="ECO:0000313" key="1">
    <source>
        <dbReference type="EMBL" id="PZO35092.1"/>
    </source>
</evidence>